<evidence type="ECO:0000256" key="4">
    <source>
        <dbReference type="ARBA" id="ARBA00011233"/>
    </source>
</evidence>
<dbReference type="EMBL" id="JAWLKA010000001">
    <property type="protein sequence ID" value="MDV6279361.1"/>
    <property type="molecule type" value="Genomic_DNA"/>
</dbReference>
<comment type="cofactor">
    <cofactor evidence="2">
        <name>a divalent metal cation</name>
        <dbReference type="ChEBI" id="CHEBI:60240"/>
    </cofactor>
</comment>
<reference evidence="13 14" key="1">
    <citation type="submission" date="2023-10" db="EMBL/GenBank/DDBJ databases">
        <title>Development of a sustainable strategy for remediation of hydrocarbon-contaminated territories based on the waste exchange concept.</title>
        <authorList>
            <person name="Krivoruchko A."/>
        </authorList>
    </citation>
    <scope>NUCLEOTIDE SEQUENCE [LARGE SCALE GENOMIC DNA]</scope>
    <source>
        <strain evidence="13 14">IEGM 60</strain>
    </source>
</reference>
<dbReference type="RefSeq" id="WP_317567436.1">
    <property type="nucleotide sequence ID" value="NZ_JAWLKA010000001.1"/>
</dbReference>
<dbReference type="EC" id="4.1.3.17" evidence="5"/>
<evidence type="ECO:0000256" key="7">
    <source>
        <dbReference type="ARBA" id="ARBA00016549"/>
    </source>
</evidence>
<accession>A0ABU4C737</accession>
<dbReference type="Pfam" id="PF03737">
    <property type="entry name" value="RraA-like"/>
    <property type="match status" value="1"/>
</dbReference>
<sequence>MSQQASPVSPALHRQAPVTAVQRNRAALLTSLSQVSDVSCAVADALDQLGVGAAIGAGTLAPLRRGQRICGPAVTLRYRQLTGDVAYNRADGLGTRLGDRDLYSSARPGDVAVFDCPAPADTAVVGALSAQWALLAGLAGCIVGGAVRDSVSIVDSGLPVWSMARAPQAARFRYATESIGEPVRLAGRLIHPGDIIVADDDGLAVIPADRLFDMVKICVEADRVEHELLAQLRSSDSIADLMGKLRQRPISVFDR</sequence>
<dbReference type="PANTHER" id="PTHR33254:SF4">
    <property type="entry name" value="4-HYDROXY-4-METHYL-2-OXOGLUTARATE ALDOLASE 3-RELATED"/>
    <property type="match status" value="1"/>
</dbReference>
<evidence type="ECO:0000256" key="10">
    <source>
        <dbReference type="ARBA" id="ARBA00030169"/>
    </source>
</evidence>
<comment type="caution">
    <text evidence="13">The sequence shown here is derived from an EMBL/GenBank/DDBJ whole genome shotgun (WGS) entry which is preliminary data.</text>
</comment>
<dbReference type="SUPFAM" id="SSF89562">
    <property type="entry name" value="RraA-like"/>
    <property type="match status" value="1"/>
</dbReference>
<protein>
    <recommendedName>
        <fullName evidence="7">Putative 4-hydroxy-4-methyl-2-oxoglutarate aldolase</fullName>
        <ecNumber evidence="6">4.1.1.112</ecNumber>
        <ecNumber evidence="5">4.1.3.17</ecNumber>
    </recommendedName>
    <alternativeName>
        <fullName evidence="11">Oxaloacetate decarboxylase</fullName>
    </alternativeName>
    <alternativeName>
        <fullName evidence="9">Regulator of ribonuclease activity homolog</fullName>
    </alternativeName>
    <alternativeName>
        <fullName evidence="10">RraA-like protein</fullName>
    </alternativeName>
</protein>
<evidence type="ECO:0000256" key="12">
    <source>
        <dbReference type="ARBA" id="ARBA00047973"/>
    </source>
</evidence>
<comment type="catalytic activity">
    <reaction evidence="1">
        <text>4-hydroxy-4-methyl-2-oxoglutarate = 2 pyruvate</text>
        <dbReference type="Rhea" id="RHEA:22748"/>
        <dbReference type="ChEBI" id="CHEBI:15361"/>
        <dbReference type="ChEBI" id="CHEBI:58276"/>
        <dbReference type="EC" id="4.1.3.17"/>
    </reaction>
</comment>
<dbReference type="InterPro" id="IPR005493">
    <property type="entry name" value="RraA/RraA-like"/>
</dbReference>
<evidence type="ECO:0000256" key="9">
    <source>
        <dbReference type="ARBA" id="ARBA00029596"/>
    </source>
</evidence>
<evidence type="ECO:0000256" key="5">
    <source>
        <dbReference type="ARBA" id="ARBA00012213"/>
    </source>
</evidence>
<evidence type="ECO:0000256" key="1">
    <source>
        <dbReference type="ARBA" id="ARBA00001342"/>
    </source>
</evidence>
<gene>
    <name evidence="13" type="ORF">R3Q59_02445</name>
</gene>
<evidence type="ECO:0000256" key="2">
    <source>
        <dbReference type="ARBA" id="ARBA00001968"/>
    </source>
</evidence>
<dbReference type="PANTHER" id="PTHR33254">
    <property type="entry name" value="4-HYDROXY-4-METHYL-2-OXOGLUTARATE ALDOLASE 3-RELATED"/>
    <property type="match status" value="1"/>
</dbReference>
<evidence type="ECO:0000256" key="11">
    <source>
        <dbReference type="ARBA" id="ARBA00032305"/>
    </source>
</evidence>
<comment type="subunit">
    <text evidence="4">Homotrimer.</text>
</comment>
<organism evidence="13 14">
    <name type="scientific">Rhodococcus jostii</name>
    <dbReference type="NCBI Taxonomy" id="132919"/>
    <lineage>
        <taxon>Bacteria</taxon>
        <taxon>Bacillati</taxon>
        <taxon>Actinomycetota</taxon>
        <taxon>Actinomycetes</taxon>
        <taxon>Mycobacteriales</taxon>
        <taxon>Nocardiaceae</taxon>
        <taxon>Rhodococcus</taxon>
    </lineage>
</organism>
<comment type="catalytic activity">
    <reaction evidence="12">
        <text>oxaloacetate + H(+) = pyruvate + CO2</text>
        <dbReference type="Rhea" id="RHEA:15641"/>
        <dbReference type="ChEBI" id="CHEBI:15361"/>
        <dbReference type="ChEBI" id="CHEBI:15378"/>
        <dbReference type="ChEBI" id="CHEBI:16452"/>
        <dbReference type="ChEBI" id="CHEBI:16526"/>
        <dbReference type="EC" id="4.1.1.112"/>
    </reaction>
</comment>
<dbReference type="Gene3D" id="3.50.30.40">
    <property type="entry name" value="Ribonuclease E inhibitor RraA/RraA-like"/>
    <property type="match status" value="1"/>
</dbReference>
<dbReference type="EC" id="4.1.1.112" evidence="6"/>
<proteinExistence type="inferred from homology"/>
<dbReference type="InterPro" id="IPR036704">
    <property type="entry name" value="RraA/RraA-like_sf"/>
</dbReference>
<evidence type="ECO:0000256" key="6">
    <source>
        <dbReference type="ARBA" id="ARBA00012947"/>
    </source>
</evidence>
<keyword evidence="14" id="KW-1185">Reference proteome</keyword>
<evidence type="ECO:0000313" key="14">
    <source>
        <dbReference type="Proteomes" id="UP001185737"/>
    </source>
</evidence>
<name>A0ABU4C737_RHOJO</name>
<evidence type="ECO:0000256" key="3">
    <source>
        <dbReference type="ARBA" id="ARBA00008621"/>
    </source>
</evidence>
<comment type="similarity">
    <text evidence="3">Belongs to the class II aldolase/RraA-like family.</text>
</comment>
<dbReference type="Proteomes" id="UP001185737">
    <property type="component" value="Unassembled WGS sequence"/>
</dbReference>
<dbReference type="CDD" id="cd16841">
    <property type="entry name" value="RraA_family"/>
    <property type="match status" value="1"/>
</dbReference>
<evidence type="ECO:0000313" key="13">
    <source>
        <dbReference type="EMBL" id="MDV6279361.1"/>
    </source>
</evidence>
<comment type="function">
    <text evidence="8">Catalyzes the aldol cleavage of 4-hydroxy-4-methyl-2-oxoglutarate (HMG) into 2 molecules of pyruvate. Also contains a secondary oxaloacetate (OAA) decarboxylase activity due to the common pyruvate enolate transition state formed following C-C bond cleavage in the retro-aldol and decarboxylation reactions.</text>
</comment>
<evidence type="ECO:0000256" key="8">
    <source>
        <dbReference type="ARBA" id="ARBA00025046"/>
    </source>
</evidence>